<protein>
    <submittedName>
        <fullName evidence="1">Two-component sensor histidine kinase</fullName>
    </submittedName>
</protein>
<dbReference type="GO" id="GO:0016301">
    <property type="term" value="F:kinase activity"/>
    <property type="evidence" value="ECO:0007669"/>
    <property type="project" value="UniProtKB-KW"/>
</dbReference>
<keyword evidence="1" id="KW-0418">Kinase</keyword>
<dbReference type="AlphaFoldDB" id="W1WGV7"/>
<gene>
    <name evidence="1" type="ORF">Q604_UNBc4C00237G0001</name>
</gene>
<dbReference type="EMBL" id="AZMM01019018">
    <property type="protein sequence ID" value="ETJ15659.1"/>
    <property type="molecule type" value="Genomic_DNA"/>
</dbReference>
<proteinExistence type="predicted"/>
<feature type="non-terminal residue" evidence="1">
    <location>
        <position position="1"/>
    </location>
</feature>
<accession>W1WGV7</accession>
<evidence type="ECO:0000313" key="1">
    <source>
        <dbReference type="EMBL" id="ETJ15659.1"/>
    </source>
</evidence>
<comment type="caution">
    <text evidence="1">The sequence shown here is derived from an EMBL/GenBank/DDBJ whole genome shotgun (WGS) entry which is preliminary data.</text>
</comment>
<organism evidence="1">
    <name type="scientific">human gut metagenome</name>
    <dbReference type="NCBI Taxonomy" id="408170"/>
    <lineage>
        <taxon>unclassified sequences</taxon>
        <taxon>metagenomes</taxon>
        <taxon>organismal metagenomes</taxon>
    </lineage>
</organism>
<reference evidence="1" key="1">
    <citation type="submission" date="2013-12" db="EMBL/GenBank/DDBJ databases">
        <title>A Varibaculum cambriense genome reconstructed from a premature infant gut community with otherwise low bacterial novelty that shifts toward anaerobic metabolism during the third week of life.</title>
        <authorList>
            <person name="Brown C.T."/>
            <person name="Sharon I."/>
            <person name="Thomas B.C."/>
            <person name="Castelle C.J."/>
            <person name="Morowitz M.J."/>
            <person name="Banfield J.F."/>
        </authorList>
    </citation>
    <scope>NUCLEOTIDE SEQUENCE</scope>
</reference>
<name>W1WGV7_9ZZZZ</name>
<keyword evidence="1" id="KW-0808">Transferase</keyword>
<sequence length="44" mass="4867">LRRFAIRAPTWAPKIATLVEGHAGEISVTSSNEKTEFKIKVPIC</sequence>